<comment type="caution">
    <text evidence="2">The sequence shown here is derived from an EMBL/GenBank/DDBJ whole genome shotgun (WGS) entry which is preliminary data.</text>
</comment>
<dbReference type="Gene3D" id="3.40.1190.20">
    <property type="match status" value="1"/>
</dbReference>
<accession>A0A7C2FPZ9</accession>
<evidence type="ECO:0000259" key="1">
    <source>
        <dbReference type="Pfam" id="PF00294"/>
    </source>
</evidence>
<reference evidence="2" key="1">
    <citation type="journal article" date="2020" name="mSystems">
        <title>Genome- and Community-Level Interaction Insights into Carbon Utilization and Element Cycling Functions of Hydrothermarchaeota in Hydrothermal Sediment.</title>
        <authorList>
            <person name="Zhou Z."/>
            <person name="Liu Y."/>
            <person name="Xu W."/>
            <person name="Pan J."/>
            <person name="Luo Z.H."/>
            <person name="Li M."/>
        </authorList>
    </citation>
    <scope>NUCLEOTIDE SEQUENCE [LARGE SCALE GENOMIC DNA]</scope>
    <source>
        <strain evidence="2">SpSt-23</strain>
    </source>
</reference>
<dbReference type="InterPro" id="IPR029056">
    <property type="entry name" value="Ribokinase-like"/>
</dbReference>
<dbReference type="EMBL" id="DSJT01000003">
    <property type="protein sequence ID" value="HEF86783.1"/>
    <property type="molecule type" value="Genomic_DNA"/>
</dbReference>
<protein>
    <recommendedName>
        <fullName evidence="1">Carbohydrate kinase PfkB domain-containing protein</fullName>
    </recommendedName>
</protein>
<evidence type="ECO:0000313" key="2">
    <source>
        <dbReference type="EMBL" id="HEF86783.1"/>
    </source>
</evidence>
<gene>
    <name evidence="2" type="ORF">ENP55_00425</name>
</gene>
<dbReference type="AlphaFoldDB" id="A0A7C2FPZ9"/>
<organism evidence="2">
    <name type="scientific">Thermosphaera aggregans</name>
    <dbReference type="NCBI Taxonomy" id="54254"/>
    <lineage>
        <taxon>Archaea</taxon>
        <taxon>Thermoproteota</taxon>
        <taxon>Thermoprotei</taxon>
        <taxon>Desulfurococcales</taxon>
        <taxon>Desulfurococcaceae</taxon>
        <taxon>Thermosphaera</taxon>
    </lineage>
</organism>
<feature type="domain" description="Carbohydrate kinase PfkB" evidence="1">
    <location>
        <begin position="166"/>
        <end position="262"/>
    </location>
</feature>
<dbReference type="Pfam" id="PF00294">
    <property type="entry name" value="PfkB"/>
    <property type="match status" value="1"/>
</dbReference>
<name>A0A7C2FPZ9_9CREN</name>
<dbReference type="SUPFAM" id="SSF53613">
    <property type="entry name" value="Ribokinase-like"/>
    <property type="match status" value="1"/>
</dbReference>
<sequence>MKQGLTSEICIYGNPTLDIIEDSRGVKWSYGGGVYYTSLPFLEKGFKLKIYSTVSYSIINHPVFKHVVPLQYSKAYNVFHIKYDEKGSRTLELLQEAPPLYNWNMSEDLCVSIVNPVYREIPPSFIKQLSNRSTILAGDIQGFLRWRKNHSIVLYPDEQVFESIKVLNLIHMDIEEARALTGEGEIGFVAAKLQNVLKDQIVVVTDGPSNILLIQGGKTKVIHHVGETFPDTTGAGDFFLGVLTYYYLVTNDIVESVFKGVVATEKWLAKKSFIAANHLVENTVQSSAKDIS</sequence>
<proteinExistence type="predicted"/>
<dbReference type="InterPro" id="IPR011611">
    <property type="entry name" value="PfkB_dom"/>
</dbReference>